<evidence type="ECO:0000313" key="2">
    <source>
        <dbReference type="Proteomes" id="UP000775872"/>
    </source>
</evidence>
<gene>
    <name evidence="1" type="ORF">CSOL1703_00013708</name>
</gene>
<evidence type="ECO:0000313" key="1">
    <source>
        <dbReference type="EMBL" id="CAH0047690.1"/>
    </source>
</evidence>
<accession>A0A9N9Z298</accession>
<reference evidence="1" key="1">
    <citation type="submission" date="2021-10" db="EMBL/GenBank/DDBJ databases">
        <authorList>
            <person name="Piombo E."/>
        </authorList>
    </citation>
    <scope>NUCLEOTIDE SEQUENCE</scope>
</reference>
<dbReference type="EMBL" id="CABFOC020000031">
    <property type="protein sequence ID" value="CAH0047690.1"/>
    <property type="molecule type" value="Genomic_DNA"/>
</dbReference>
<name>A0A9N9Z298_9HYPO</name>
<dbReference type="OrthoDB" id="2947043at2759"/>
<protein>
    <recommendedName>
        <fullName evidence="3">SnoaL-like domain-containing protein</fullName>
    </recommendedName>
</protein>
<comment type="caution">
    <text evidence="1">The sequence shown here is derived from an EMBL/GenBank/DDBJ whole genome shotgun (WGS) entry which is preliminary data.</text>
</comment>
<proteinExistence type="predicted"/>
<evidence type="ECO:0008006" key="3">
    <source>
        <dbReference type="Google" id="ProtNLM"/>
    </source>
</evidence>
<organism evidence="1 2">
    <name type="scientific">Clonostachys solani</name>
    <dbReference type="NCBI Taxonomy" id="160281"/>
    <lineage>
        <taxon>Eukaryota</taxon>
        <taxon>Fungi</taxon>
        <taxon>Dikarya</taxon>
        <taxon>Ascomycota</taxon>
        <taxon>Pezizomycotina</taxon>
        <taxon>Sordariomycetes</taxon>
        <taxon>Hypocreomycetidae</taxon>
        <taxon>Hypocreales</taxon>
        <taxon>Bionectriaceae</taxon>
        <taxon>Clonostachys</taxon>
    </lineage>
</organism>
<keyword evidence="2" id="KW-1185">Reference proteome</keyword>
<dbReference type="AlphaFoldDB" id="A0A9N9Z298"/>
<sequence length="132" mass="14957">MSEYTSTREGFQRAMEWSLSGAPNEAKAYAEALSTPDFYQVMNGKRFAYDTYVEDIAQWRAKASEYKPVVHEFLRDGDLLSAHMTGTIKVDDVPTHFECFMFAKVDKESGKMEHLIERSLWGPAGEAPIHGV</sequence>
<dbReference type="Proteomes" id="UP000775872">
    <property type="component" value="Unassembled WGS sequence"/>
</dbReference>